<dbReference type="AlphaFoldDB" id="C7Q0F8"/>
<dbReference type="InParanoid" id="C7Q0F8"/>
<dbReference type="Pfam" id="PF10012">
    <property type="entry name" value="DUF2255"/>
    <property type="match status" value="1"/>
</dbReference>
<gene>
    <name evidence="1" type="ordered locus">Caci_8676</name>
</gene>
<accession>C7Q0F8</accession>
<evidence type="ECO:0000313" key="1">
    <source>
        <dbReference type="EMBL" id="ACU77491.1"/>
    </source>
</evidence>
<dbReference type="eggNOG" id="COG4334">
    <property type="taxonomic scope" value="Bacteria"/>
</dbReference>
<proteinExistence type="predicted"/>
<dbReference type="OrthoDB" id="162563at2"/>
<evidence type="ECO:0008006" key="3">
    <source>
        <dbReference type="Google" id="ProtNLM"/>
    </source>
</evidence>
<dbReference type="Proteomes" id="UP000000851">
    <property type="component" value="Chromosome"/>
</dbReference>
<reference evidence="1 2" key="1">
    <citation type="journal article" date="2009" name="Stand. Genomic Sci.">
        <title>Complete genome sequence of Catenulispora acidiphila type strain (ID 139908).</title>
        <authorList>
            <person name="Copeland A."/>
            <person name="Lapidus A."/>
            <person name="Glavina Del Rio T."/>
            <person name="Nolan M."/>
            <person name="Lucas S."/>
            <person name="Chen F."/>
            <person name="Tice H."/>
            <person name="Cheng J.F."/>
            <person name="Bruce D."/>
            <person name="Goodwin L."/>
            <person name="Pitluck S."/>
            <person name="Mikhailova N."/>
            <person name="Pati A."/>
            <person name="Ivanova N."/>
            <person name="Mavromatis K."/>
            <person name="Chen A."/>
            <person name="Palaniappan K."/>
            <person name="Chain P."/>
            <person name="Land M."/>
            <person name="Hauser L."/>
            <person name="Chang Y.J."/>
            <person name="Jeffries C.D."/>
            <person name="Chertkov O."/>
            <person name="Brettin T."/>
            <person name="Detter J.C."/>
            <person name="Han C."/>
            <person name="Ali Z."/>
            <person name="Tindall B.J."/>
            <person name="Goker M."/>
            <person name="Bristow J."/>
            <person name="Eisen J.A."/>
            <person name="Markowitz V."/>
            <person name="Hugenholtz P."/>
            <person name="Kyrpides N.C."/>
            <person name="Klenk H.P."/>
        </authorList>
    </citation>
    <scope>NUCLEOTIDE SEQUENCE [LARGE SCALE GENOMIC DNA]</scope>
    <source>
        <strain evidence="2">DSM 44928 / JCM 14897 / NBRC 102108 / NRRL B-24433 / ID139908</strain>
    </source>
</reference>
<dbReference type="STRING" id="479433.Caci_8676"/>
<dbReference type="KEGG" id="cai:Caci_8676"/>
<organism evidence="1 2">
    <name type="scientific">Catenulispora acidiphila (strain DSM 44928 / JCM 14897 / NBRC 102108 / NRRL B-24433 / ID139908)</name>
    <dbReference type="NCBI Taxonomy" id="479433"/>
    <lineage>
        <taxon>Bacteria</taxon>
        <taxon>Bacillati</taxon>
        <taxon>Actinomycetota</taxon>
        <taxon>Actinomycetes</taxon>
        <taxon>Catenulisporales</taxon>
        <taxon>Catenulisporaceae</taxon>
        <taxon>Catenulispora</taxon>
    </lineage>
</organism>
<sequence>MSTWTADELTRIGPAEEMEVAFLREDDSLGKPRTVWVVRDGDDLYLRSVYGRTSAWFRGATRRHAGHIRAGGVSKDVTFVEVAPDGPLADELDAEYRRKYKRFAESIVESETTGKAREATVRLEPR</sequence>
<keyword evidence="2" id="KW-1185">Reference proteome</keyword>
<protein>
    <recommendedName>
        <fullName evidence="3">DUF2255 family protein</fullName>
    </recommendedName>
</protein>
<dbReference type="InterPro" id="IPR016888">
    <property type="entry name" value="UCP028498"/>
</dbReference>
<dbReference type="HOGENOM" id="CLU_133265_1_0_11"/>
<dbReference type="EMBL" id="CP001700">
    <property type="protein sequence ID" value="ACU77491.1"/>
    <property type="molecule type" value="Genomic_DNA"/>
</dbReference>
<evidence type="ECO:0000313" key="2">
    <source>
        <dbReference type="Proteomes" id="UP000000851"/>
    </source>
</evidence>
<dbReference type="RefSeq" id="WP_015797215.1">
    <property type="nucleotide sequence ID" value="NC_013131.1"/>
</dbReference>
<name>C7Q0F8_CATAD</name>